<proteinExistence type="predicted"/>
<gene>
    <name evidence="4" type="primary">holB</name>
    <name evidence="4" type="ORF">THMIRHAT_15500</name>
</gene>
<dbReference type="GO" id="GO:0009360">
    <property type="term" value="C:DNA polymerase III complex"/>
    <property type="evidence" value="ECO:0007669"/>
    <property type="project" value="TreeGrafter"/>
</dbReference>
<dbReference type="PANTHER" id="PTHR11669">
    <property type="entry name" value="REPLICATION FACTOR C / DNA POLYMERASE III GAMMA-TAU SUBUNIT"/>
    <property type="match status" value="1"/>
</dbReference>
<dbReference type="GO" id="GO:0006261">
    <property type="term" value="P:DNA-templated DNA replication"/>
    <property type="evidence" value="ECO:0007669"/>
    <property type="project" value="TreeGrafter"/>
</dbReference>
<dbReference type="Pfam" id="PF13177">
    <property type="entry name" value="DNA_pol3_delta2"/>
    <property type="match status" value="1"/>
</dbReference>
<keyword evidence="5" id="KW-1185">Reference proteome</keyword>
<dbReference type="EMBL" id="AP021888">
    <property type="protein sequence ID" value="BBP43804.1"/>
    <property type="molecule type" value="Genomic_DNA"/>
</dbReference>
<name>A0A6F8PP29_9GAMM</name>
<accession>A0A6F8PP29</accession>
<reference evidence="5" key="1">
    <citation type="submission" date="2019-11" db="EMBL/GenBank/DDBJ databases">
        <title>Isolation and characterization of two novel species in the genus Thiomicrorhabdus.</title>
        <authorList>
            <person name="Mochizuki J."/>
            <person name="Kojima H."/>
            <person name="Fukui M."/>
        </authorList>
    </citation>
    <scope>NUCLEOTIDE SEQUENCE [LARGE SCALE GENOMIC DNA]</scope>
    <source>
        <strain evidence="5">AkT22</strain>
    </source>
</reference>
<evidence type="ECO:0000256" key="2">
    <source>
        <dbReference type="ARBA" id="ARBA00022932"/>
    </source>
</evidence>
<evidence type="ECO:0000313" key="4">
    <source>
        <dbReference type="EMBL" id="BBP43804.1"/>
    </source>
</evidence>
<keyword evidence="2" id="KW-0548">Nucleotidyltransferase</keyword>
<evidence type="ECO:0000256" key="3">
    <source>
        <dbReference type="ARBA" id="ARBA00049244"/>
    </source>
</evidence>
<dbReference type="SUPFAM" id="SSF52540">
    <property type="entry name" value="P-loop containing nucleoside triphosphate hydrolases"/>
    <property type="match status" value="1"/>
</dbReference>
<dbReference type="EC" id="2.7.7.7" evidence="1"/>
<dbReference type="GO" id="GO:0008408">
    <property type="term" value="F:3'-5' exonuclease activity"/>
    <property type="evidence" value="ECO:0007669"/>
    <property type="project" value="InterPro"/>
</dbReference>
<dbReference type="RefSeq" id="WP_173291576.1">
    <property type="nucleotide sequence ID" value="NZ_AP021888.1"/>
</dbReference>
<evidence type="ECO:0000313" key="5">
    <source>
        <dbReference type="Proteomes" id="UP000501466"/>
    </source>
</evidence>
<dbReference type="InterPro" id="IPR004622">
    <property type="entry name" value="DNA_pol_HolB"/>
</dbReference>
<dbReference type="PANTHER" id="PTHR11669:SF8">
    <property type="entry name" value="DNA POLYMERASE III SUBUNIT DELTA"/>
    <property type="match status" value="1"/>
</dbReference>
<dbReference type="InterPro" id="IPR050238">
    <property type="entry name" value="DNA_Rep/Repair_Clamp_Loader"/>
</dbReference>
<dbReference type="InterPro" id="IPR027417">
    <property type="entry name" value="P-loop_NTPase"/>
</dbReference>
<dbReference type="Proteomes" id="UP000501466">
    <property type="component" value="Chromosome"/>
</dbReference>
<protein>
    <recommendedName>
        <fullName evidence="1">DNA-directed DNA polymerase</fullName>
        <ecNumber evidence="1">2.7.7.7</ecNumber>
    </recommendedName>
</protein>
<keyword evidence="2" id="KW-0239">DNA-directed DNA polymerase</keyword>
<keyword evidence="2" id="KW-0808">Transferase</keyword>
<sequence length="336" mass="38278">MAFQAPKYPWQTELWQSWLSQNDRLAHAYLLTGSDGIGLTQFALDMAQTLLCHHPNHSQGACGECSQCHLFEQMSHPDFYSLEVLEDKKEVGIDQVRALNAKLFQTAHQGGYQVALIKQAEHLNTSAFNALLKTIEEPPAKTVIILTAYQPSRLPATIKSRCALLRFAKPSLETAQAWLKLALPEADDALIKKSLRINWGAPLQALDWINDKQFETEQAWQDSLVQLMQGQLGVSQAVDKWKKWSKPEVVFDYFYLWTVQRIRAASYQQKFPLNHDWLRFQQQVLVAQQAWDGNGNKELILENLCMDWVALNQQGHLPDISPEANPMQGLLLRGML</sequence>
<comment type="catalytic activity">
    <reaction evidence="3">
        <text>DNA(n) + a 2'-deoxyribonucleoside 5'-triphosphate = DNA(n+1) + diphosphate</text>
        <dbReference type="Rhea" id="RHEA:22508"/>
        <dbReference type="Rhea" id="RHEA-COMP:17339"/>
        <dbReference type="Rhea" id="RHEA-COMP:17340"/>
        <dbReference type="ChEBI" id="CHEBI:33019"/>
        <dbReference type="ChEBI" id="CHEBI:61560"/>
        <dbReference type="ChEBI" id="CHEBI:173112"/>
        <dbReference type="EC" id="2.7.7.7"/>
    </reaction>
</comment>
<dbReference type="NCBIfam" id="TIGR00678">
    <property type="entry name" value="holB"/>
    <property type="match status" value="1"/>
</dbReference>
<evidence type="ECO:0000256" key="1">
    <source>
        <dbReference type="ARBA" id="ARBA00012417"/>
    </source>
</evidence>
<dbReference type="GO" id="GO:0003887">
    <property type="term" value="F:DNA-directed DNA polymerase activity"/>
    <property type="evidence" value="ECO:0007669"/>
    <property type="project" value="UniProtKB-KW"/>
</dbReference>
<dbReference type="KEGG" id="tzo:THMIRHAT_15500"/>
<dbReference type="Gene3D" id="3.40.50.300">
    <property type="entry name" value="P-loop containing nucleotide triphosphate hydrolases"/>
    <property type="match status" value="1"/>
</dbReference>
<dbReference type="AlphaFoldDB" id="A0A6F8PP29"/>
<organism evidence="4 5">
    <name type="scientific">Thiosulfativibrio zosterae</name>
    <dbReference type="NCBI Taxonomy" id="2675053"/>
    <lineage>
        <taxon>Bacteria</taxon>
        <taxon>Pseudomonadati</taxon>
        <taxon>Pseudomonadota</taxon>
        <taxon>Gammaproteobacteria</taxon>
        <taxon>Thiotrichales</taxon>
        <taxon>Piscirickettsiaceae</taxon>
        <taxon>Thiosulfativibrio</taxon>
    </lineage>
</organism>